<dbReference type="Proteomes" id="UP000177382">
    <property type="component" value="Unassembled WGS sequence"/>
</dbReference>
<comment type="caution">
    <text evidence="4">The sequence shown here is derived from an EMBL/GenBank/DDBJ whole genome shotgun (WGS) entry which is preliminary data.</text>
</comment>
<name>A0A1F7XKU9_9BACT</name>
<reference evidence="4 5" key="1">
    <citation type="journal article" date="2016" name="Nat. Commun.">
        <title>Thousands of microbial genomes shed light on interconnected biogeochemical processes in an aquifer system.</title>
        <authorList>
            <person name="Anantharaman K."/>
            <person name="Brown C.T."/>
            <person name="Hug L.A."/>
            <person name="Sharon I."/>
            <person name="Castelle C.J."/>
            <person name="Probst A.J."/>
            <person name="Thomas B.C."/>
            <person name="Singh A."/>
            <person name="Wilkins M.J."/>
            <person name="Karaoz U."/>
            <person name="Brodie E.L."/>
            <person name="Williams K.H."/>
            <person name="Hubbard S.S."/>
            <person name="Banfield J.F."/>
        </authorList>
    </citation>
    <scope>NUCLEOTIDE SEQUENCE [LARGE SCALE GENOMIC DNA]</scope>
</reference>
<accession>A0A1F7XKU9</accession>
<comment type="similarity">
    <text evidence="1">Belongs to the transferase hexapeptide repeat family.</text>
</comment>
<protein>
    <recommendedName>
        <fullName evidence="6">Acetyltransferase</fullName>
    </recommendedName>
</protein>
<dbReference type="Pfam" id="PF00132">
    <property type="entry name" value="Hexapep"/>
    <property type="match status" value="1"/>
</dbReference>
<dbReference type="PANTHER" id="PTHR23416:SF23">
    <property type="entry name" value="ACETYLTRANSFERASE C18B11.09C-RELATED"/>
    <property type="match status" value="1"/>
</dbReference>
<sequence>MLLRWVGHIPFHTVRNLFYMLAGIQIGPKTVIHMGARFFQPRNIKIGEGTIVGDHIFLDGRAQLTIGRHVDIASEVMIYNSEHDLEKDDFGSLEAPVEIGDYVFIGPRAIILPGVKIGKGAIVAAGAVVTKSVQDYEIVGGVPARNIGERKNKDLHYRLGRARLFQ</sequence>
<gene>
    <name evidence="4" type="ORF">A2V97_00775</name>
</gene>
<dbReference type="AlphaFoldDB" id="A0A1F7XKU9"/>
<organism evidence="4 5">
    <name type="scientific">Candidatus Woesebacteria bacterium RBG_16_42_24</name>
    <dbReference type="NCBI Taxonomy" id="1802485"/>
    <lineage>
        <taxon>Bacteria</taxon>
        <taxon>Candidatus Woeseibacteriota</taxon>
    </lineage>
</organism>
<evidence type="ECO:0000256" key="2">
    <source>
        <dbReference type="ARBA" id="ARBA00022679"/>
    </source>
</evidence>
<dbReference type="GO" id="GO:0008374">
    <property type="term" value="F:O-acyltransferase activity"/>
    <property type="evidence" value="ECO:0007669"/>
    <property type="project" value="TreeGrafter"/>
</dbReference>
<dbReference type="CDD" id="cd04647">
    <property type="entry name" value="LbH_MAT_like"/>
    <property type="match status" value="1"/>
</dbReference>
<evidence type="ECO:0008006" key="6">
    <source>
        <dbReference type="Google" id="ProtNLM"/>
    </source>
</evidence>
<evidence type="ECO:0000313" key="5">
    <source>
        <dbReference type="Proteomes" id="UP000177382"/>
    </source>
</evidence>
<evidence type="ECO:0000256" key="3">
    <source>
        <dbReference type="ARBA" id="ARBA00022737"/>
    </source>
</evidence>
<evidence type="ECO:0000256" key="1">
    <source>
        <dbReference type="ARBA" id="ARBA00007274"/>
    </source>
</evidence>
<dbReference type="Gene3D" id="2.160.10.10">
    <property type="entry name" value="Hexapeptide repeat proteins"/>
    <property type="match status" value="1"/>
</dbReference>
<proteinExistence type="inferred from homology"/>
<dbReference type="PANTHER" id="PTHR23416">
    <property type="entry name" value="SIALIC ACID SYNTHASE-RELATED"/>
    <property type="match status" value="1"/>
</dbReference>
<dbReference type="InterPro" id="IPR011004">
    <property type="entry name" value="Trimer_LpxA-like_sf"/>
</dbReference>
<dbReference type="EMBL" id="MGFX01000002">
    <property type="protein sequence ID" value="OGM15613.1"/>
    <property type="molecule type" value="Genomic_DNA"/>
</dbReference>
<dbReference type="InterPro" id="IPR018357">
    <property type="entry name" value="Hexapep_transf_CS"/>
</dbReference>
<keyword evidence="3" id="KW-0677">Repeat</keyword>
<dbReference type="GO" id="GO:0005829">
    <property type="term" value="C:cytosol"/>
    <property type="evidence" value="ECO:0007669"/>
    <property type="project" value="TreeGrafter"/>
</dbReference>
<dbReference type="STRING" id="1802485.A2V97_00775"/>
<dbReference type="PROSITE" id="PS00101">
    <property type="entry name" value="HEXAPEP_TRANSFERASES"/>
    <property type="match status" value="1"/>
</dbReference>
<evidence type="ECO:0000313" key="4">
    <source>
        <dbReference type="EMBL" id="OGM15613.1"/>
    </source>
</evidence>
<dbReference type="SUPFAM" id="SSF51161">
    <property type="entry name" value="Trimeric LpxA-like enzymes"/>
    <property type="match status" value="1"/>
</dbReference>
<dbReference type="InterPro" id="IPR001451">
    <property type="entry name" value="Hexapep"/>
</dbReference>
<keyword evidence="2" id="KW-0808">Transferase</keyword>
<dbReference type="InterPro" id="IPR051159">
    <property type="entry name" value="Hexapeptide_acetyltransf"/>
</dbReference>